<accession>E7G9C8</accession>
<dbReference type="AlphaFoldDB" id="E7G9C8"/>
<name>E7G9C8_9FIRM</name>
<proteinExistence type="predicted"/>
<sequence>MKAELPKQSIAFQSLFSETDGNSEISLRPVYPVISSSHSDELSAIHKGKSGGKRNSTTSSLATQSKVRIDEISDSEDEAEEPKVTPPIPKMQARYKLGQYVLSMRNQRVYIVKGIVEDLDENTIEMHLHGVNHQETLQVSMNDLNYQVASADNAIWAVSKGLDIYSAEKLKTSMMMSTKVAIEEFAQKFAKTTTFLNAGNAQSYVYQQIVETVCEVIQGFQFPEDFLILRSPFALFDKRFKKDAKTVADILSNQFDMSFRNELLSTNLSLFGNQGLSAESTGLFFAGDGTVGGVEIKLLEDLRDHLPFSQVRKEKLFQKMVVVFNTANKLGKEAMALYQIQIPNGSLNTLAYASQPGGKKINNGIQILNKTLSGIKNVGMMLADKNMVDFANKEPNMDNQEYFETLNTYIFRASQFPSFWEDNWIISPQARVIMNPQYFLNPDQDIKLKVHQSDTLKQSPQFSRELLEVKLEILKTQIDKMGLLNEKRYQDILEQEGVLPLQNIINMLWGIYSRDSQIISSREKIAFMENKIRQEIDKLYIIGSQKQASLKSLLNKLMIIFDKQEYPLLERIHRLTNYRNYVYKRACIEQGNLIRFILPKQFQEYEKRFLLKEHDDFFEVYLRTQIYYQKVNKIIQLQYAINSCNSQSKIEFMQKILTCDNLRIEDVMTQLEDLLK</sequence>
<organism evidence="2 3">
    <name type="scientific">Coprobacillus cateniformis</name>
    <dbReference type="NCBI Taxonomy" id="100884"/>
    <lineage>
        <taxon>Bacteria</taxon>
        <taxon>Bacillati</taxon>
        <taxon>Bacillota</taxon>
        <taxon>Erysipelotrichia</taxon>
        <taxon>Erysipelotrichales</taxon>
        <taxon>Coprobacillaceae</taxon>
        <taxon>Coprobacillus</taxon>
    </lineage>
</organism>
<feature type="region of interest" description="Disordered" evidence="1">
    <location>
        <begin position="38"/>
        <end position="64"/>
    </location>
</feature>
<dbReference type="RefSeq" id="WP_008788482.1">
    <property type="nucleotide sequence ID" value="NZ_AKCB01000002.1"/>
</dbReference>
<evidence type="ECO:0000313" key="2">
    <source>
        <dbReference type="EMBL" id="EFW05418.1"/>
    </source>
</evidence>
<dbReference type="GeneID" id="78230997"/>
<protein>
    <submittedName>
        <fullName evidence="2">Uncharacterized protein</fullName>
    </submittedName>
</protein>
<dbReference type="Proteomes" id="UP000003157">
    <property type="component" value="Unassembled WGS sequence"/>
</dbReference>
<evidence type="ECO:0000256" key="1">
    <source>
        <dbReference type="SAM" id="MobiDB-lite"/>
    </source>
</evidence>
<keyword evidence="3" id="KW-1185">Reference proteome</keyword>
<gene>
    <name evidence="2" type="ORF">HMPREF9488_01366</name>
</gene>
<feature type="compositionally biased region" description="Polar residues" evidence="1">
    <location>
        <begin position="53"/>
        <end position="64"/>
    </location>
</feature>
<dbReference type="HOGENOM" id="CLU_406380_0_0_9"/>
<dbReference type="STRING" id="100884.GCA_000269565_03210"/>
<dbReference type="EMBL" id="ADKX01000024">
    <property type="protein sequence ID" value="EFW05418.1"/>
    <property type="molecule type" value="Genomic_DNA"/>
</dbReference>
<reference evidence="2 3" key="1">
    <citation type="submission" date="2010-12" db="EMBL/GenBank/DDBJ databases">
        <title>The Genome Sequence of Coprobacillus sp. strain 29_1.</title>
        <authorList>
            <consortium name="The Broad Institute Genome Sequencing Platform"/>
            <person name="Earl A."/>
            <person name="Ward D."/>
            <person name="Feldgarden M."/>
            <person name="Gevers D."/>
            <person name="Daigneault M."/>
            <person name="Sibley C.D."/>
            <person name="White A."/>
            <person name="Strauss J."/>
            <person name="Allen-Vercoe E."/>
            <person name="Young S.K."/>
            <person name="Zeng Q."/>
            <person name="Gargeya S."/>
            <person name="Fitzgerald M."/>
            <person name="Haas B."/>
            <person name="Abouelleil A."/>
            <person name="Alvarado L."/>
            <person name="Arachchi H.M."/>
            <person name="Berlin A."/>
            <person name="Brown A."/>
            <person name="Chapman S.B."/>
            <person name="Chen Z."/>
            <person name="Dunbar C."/>
            <person name="Freedman E."/>
            <person name="Gearin G."/>
            <person name="Gellesch M."/>
            <person name="Goldberg J."/>
            <person name="Griggs A."/>
            <person name="Gujja S."/>
            <person name="Heilman E."/>
            <person name="Heiman D."/>
            <person name="Howarth C."/>
            <person name="Larson L."/>
            <person name="Lui A."/>
            <person name="MacDonald P.J.P."/>
            <person name="Mehta T."/>
            <person name="Montmayeur A."/>
            <person name="Murphy C."/>
            <person name="Neiman D."/>
            <person name="Pearson M."/>
            <person name="Priest M."/>
            <person name="Roberts A."/>
            <person name="Saif S."/>
            <person name="Shea T."/>
            <person name="Shenoy N."/>
            <person name="Sisk P."/>
            <person name="Stolte C."/>
            <person name="Sykes S."/>
            <person name="White J."/>
            <person name="Yandava C."/>
            <person name="Nusbaum C."/>
            <person name="Birren B."/>
        </authorList>
    </citation>
    <scope>NUCLEOTIDE SEQUENCE [LARGE SCALE GENOMIC DNA]</scope>
    <source>
        <strain evidence="2 3">29_1</strain>
    </source>
</reference>
<evidence type="ECO:0000313" key="3">
    <source>
        <dbReference type="Proteomes" id="UP000003157"/>
    </source>
</evidence>
<comment type="caution">
    <text evidence="2">The sequence shown here is derived from an EMBL/GenBank/DDBJ whole genome shotgun (WGS) entry which is preliminary data.</text>
</comment>